<dbReference type="PANTHER" id="PTHR34222">
    <property type="entry name" value="GAG_PRE-INTEGRS DOMAIN-CONTAINING PROTEIN"/>
    <property type="match status" value="1"/>
</dbReference>
<protein>
    <submittedName>
        <fullName evidence="1 2">Uncharacterized protein</fullName>
    </submittedName>
</protein>
<gene>
    <name evidence="1" type="ordered locus">MTR_8g028325</name>
</gene>
<dbReference type="HOGENOM" id="CLU_1087289_0_0_1"/>
<evidence type="ECO:0000313" key="2">
    <source>
        <dbReference type="EnsemblPlants" id="KEH18759"/>
    </source>
</evidence>
<dbReference type="AlphaFoldDB" id="A0A072TMN6"/>
<dbReference type="PANTHER" id="PTHR34222:SF43">
    <property type="entry name" value="RETROTRANSPOSON GAG DOMAIN-CONTAINING PROTEIN"/>
    <property type="match status" value="1"/>
</dbReference>
<name>A0A072TMN6_MEDTR</name>
<evidence type="ECO:0000313" key="3">
    <source>
        <dbReference type="Proteomes" id="UP000002051"/>
    </source>
</evidence>
<reference evidence="2" key="3">
    <citation type="submission" date="2015-04" db="UniProtKB">
        <authorList>
            <consortium name="EnsemblPlants"/>
        </authorList>
    </citation>
    <scope>IDENTIFICATION</scope>
    <source>
        <strain evidence="2">cv. Jemalong A17</strain>
    </source>
</reference>
<evidence type="ECO:0000313" key="1">
    <source>
        <dbReference type="EMBL" id="KEH18759.1"/>
    </source>
</evidence>
<reference evidence="1 3" key="2">
    <citation type="journal article" date="2014" name="BMC Genomics">
        <title>An improved genome release (version Mt4.0) for the model legume Medicago truncatula.</title>
        <authorList>
            <person name="Tang H."/>
            <person name="Krishnakumar V."/>
            <person name="Bidwell S."/>
            <person name="Rosen B."/>
            <person name="Chan A."/>
            <person name="Zhou S."/>
            <person name="Gentzbittel L."/>
            <person name="Childs K.L."/>
            <person name="Yandell M."/>
            <person name="Gundlach H."/>
            <person name="Mayer K.F."/>
            <person name="Schwartz D.C."/>
            <person name="Town C.D."/>
        </authorList>
    </citation>
    <scope>GENOME REANNOTATION</scope>
    <source>
        <strain evidence="1">A17</strain>
        <strain evidence="2 3">cv. Jemalong A17</strain>
    </source>
</reference>
<sequence length="256" mass="29112">MAWWWMVPTKLCGPKLLRTVSHAKTNWNISMETILNFQKMIRLFENGELKMPLSKDADSATDFDGTDTSQAYDLHRHKYNTILQEDMVYTFLDGLDDILDKTRSNVLQMNPFSSVEEAYAHVESEDKKHGATTSDEGLGRVIVATVKSLISHEDDSLNDQGNCARIFHSPAHHNNRLWIIDSRATYHMEFDSNYFCESTHPRKNCIGNAKGVTYPITGAGTMTLSHMFLYLTLDLSRDILTKEIIGSDTKKGDRIT</sequence>
<dbReference type="EnsemblPlants" id="KEH18759">
    <property type="protein sequence ID" value="KEH18759"/>
    <property type="gene ID" value="MTR_8g028325"/>
</dbReference>
<proteinExistence type="predicted"/>
<dbReference type="EMBL" id="CM001224">
    <property type="protein sequence ID" value="KEH18759.1"/>
    <property type="molecule type" value="Genomic_DNA"/>
</dbReference>
<keyword evidence="3" id="KW-1185">Reference proteome</keyword>
<dbReference type="Proteomes" id="UP000002051">
    <property type="component" value="Chromosome 8"/>
</dbReference>
<organism evidence="1 3">
    <name type="scientific">Medicago truncatula</name>
    <name type="common">Barrel medic</name>
    <name type="synonym">Medicago tribuloides</name>
    <dbReference type="NCBI Taxonomy" id="3880"/>
    <lineage>
        <taxon>Eukaryota</taxon>
        <taxon>Viridiplantae</taxon>
        <taxon>Streptophyta</taxon>
        <taxon>Embryophyta</taxon>
        <taxon>Tracheophyta</taxon>
        <taxon>Spermatophyta</taxon>
        <taxon>Magnoliopsida</taxon>
        <taxon>eudicotyledons</taxon>
        <taxon>Gunneridae</taxon>
        <taxon>Pentapetalae</taxon>
        <taxon>rosids</taxon>
        <taxon>fabids</taxon>
        <taxon>Fabales</taxon>
        <taxon>Fabaceae</taxon>
        <taxon>Papilionoideae</taxon>
        <taxon>50 kb inversion clade</taxon>
        <taxon>NPAAA clade</taxon>
        <taxon>Hologalegina</taxon>
        <taxon>IRL clade</taxon>
        <taxon>Trifolieae</taxon>
        <taxon>Medicago</taxon>
    </lineage>
</organism>
<accession>A0A072TMN6</accession>
<reference evidence="1 3" key="1">
    <citation type="journal article" date="2011" name="Nature">
        <title>The Medicago genome provides insight into the evolution of rhizobial symbioses.</title>
        <authorList>
            <person name="Young N.D."/>
            <person name="Debelle F."/>
            <person name="Oldroyd G.E."/>
            <person name="Geurts R."/>
            <person name="Cannon S.B."/>
            <person name="Udvardi M.K."/>
            <person name="Benedito V.A."/>
            <person name="Mayer K.F."/>
            <person name="Gouzy J."/>
            <person name="Schoof H."/>
            <person name="Van de Peer Y."/>
            <person name="Proost S."/>
            <person name="Cook D.R."/>
            <person name="Meyers B.C."/>
            <person name="Spannagl M."/>
            <person name="Cheung F."/>
            <person name="De Mita S."/>
            <person name="Krishnakumar V."/>
            <person name="Gundlach H."/>
            <person name="Zhou S."/>
            <person name="Mudge J."/>
            <person name="Bharti A.K."/>
            <person name="Murray J.D."/>
            <person name="Naoumkina M.A."/>
            <person name="Rosen B."/>
            <person name="Silverstein K.A."/>
            <person name="Tang H."/>
            <person name="Rombauts S."/>
            <person name="Zhao P.X."/>
            <person name="Zhou P."/>
            <person name="Barbe V."/>
            <person name="Bardou P."/>
            <person name="Bechner M."/>
            <person name="Bellec A."/>
            <person name="Berger A."/>
            <person name="Berges H."/>
            <person name="Bidwell S."/>
            <person name="Bisseling T."/>
            <person name="Choisne N."/>
            <person name="Couloux A."/>
            <person name="Denny R."/>
            <person name="Deshpande S."/>
            <person name="Dai X."/>
            <person name="Doyle J.J."/>
            <person name="Dudez A.M."/>
            <person name="Farmer A.D."/>
            <person name="Fouteau S."/>
            <person name="Franken C."/>
            <person name="Gibelin C."/>
            <person name="Gish J."/>
            <person name="Goldstein S."/>
            <person name="Gonzalez A.J."/>
            <person name="Green P.J."/>
            <person name="Hallab A."/>
            <person name="Hartog M."/>
            <person name="Hua A."/>
            <person name="Humphray S.J."/>
            <person name="Jeong D.H."/>
            <person name="Jing Y."/>
            <person name="Jocker A."/>
            <person name="Kenton S.M."/>
            <person name="Kim D.J."/>
            <person name="Klee K."/>
            <person name="Lai H."/>
            <person name="Lang C."/>
            <person name="Lin S."/>
            <person name="Macmil S.L."/>
            <person name="Magdelenat G."/>
            <person name="Matthews L."/>
            <person name="McCorrison J."/>
            <person name="Monaghan E.L."/>
            <person name="Mun J.H."/>
            <person name="Najar F.Z."/>
            <person name="Nicholson C."/>
            <person name="Noirot C."/>
            <person name="O'Bleness M."/>
            <person name="Paule C.R."/>
            <person name="Poulain J."/>
            <person name="Prion F."/>
            <person name="Qin B."/>
            <person name="Qu C."/>
            <person name="Retzel E.F."/>
            <person name="Riddle C."/>
            <person name="Sallet E."/>
            <person name="Samain S."/>
            <person name="Samson N."/>
            <person name="Sanders I."/>
            <person name="Saurat O."/>
            <person name="Scarpelli C."/>
            <person name="Schiex T."/>
            <person name="Segurens B."/>
            <person name="Severin A.J."/>
            <person name="Sherrier D.J."/>
            <person name="Shi R."/>
            <person name="Sims S."/>
            <person name="Singer S.R."/>
            <person name="Sinharoy S."/>
            <person name="Sterck L."/>
            <person name="Viollet A."/>
            <person name="Wang B.B."/>
            <person name="Wang K."/>
            <person name="Wang M."/>
            <person name="Wang X."/>
            <person name="Warfsmann J."/>
            <person name="Weissenbach J."/>
            <person name="White D.D."/>
            <person name="White J.D."/>
            <person name="Wiley G.B."/>
            <person name="Wincker P."/>
            <person name="Xing Y."/>
            <person name="Yang L."/>
            <person name="Yao Z."/>
            <person name="Ying F."/>
            <person name="Zhai J."/>
            <person name="Zhou L."/>
            <person name="Zuber A."/>
            <person name="Denarie J."/>
            <person name="Dixon R.A."/>
            <person name="May G.D."/>
            <person name="Schwartz D.C."/>
            <person name="Rogers J."/>
            <person name="Quetier F."/>
            <person name="Town C.D."/>
            <person name="Roe B.A."/>
        </authorList>
    </citation>
    <scope>NUCLEOTIDE SEQUENCE [LARGE SCALE GENOMIC DNA]</scope>
    <source>
        <strain evidence="1">A17</strain>
        <strain evidence="2 3">cv. Jemalong A17</strain>
    </source>
</reference>